<sequence length="161" mass="17453">MCAIDCWASSPPHRQFDATLVIVVGQSNKYFGELALNPTHAVYCLSDIEQILQGQGSTEKLRNICSITPSNLTEALCPVSFVNVIDSLVDSSRLPGSCGILDAVNVCCNQVCQNAVSDVAIKIFVKDNSILHCAHVFPEPLLIIDDFKIIVLRGLSLILPL</sequence>
<name>A0ACB7XT02_9ERIC</name>
<comment type="caution">
    <text evidence="1">The sequence shown here is derived from an EMBL/GenBank/DDBJ whole genome shotgun (WGS) entry which is preliminary data.</text>
</comment>
<evidence type="ECO:0000313" key="1">
    <source>
        <dbReference type="EMBL" id="KAH7843670.1"/>
    </source>
</evidence>
<reference evidence="1 2" key="1">
    <citation type="journal article" date="2021" name="Hortic Res">
        <title>High-quality reference genome and annotation aids understanding of berry development for evergreen blueberry (Vaccinium darrowii).</title>
        <authorList>
            <person name="Yu J."/>
            <person name="Hulse-Kemp A.M."/>
            <person name="Babiker E."/>
            <person name="Staton M."/>
        </authorList>
    </citation>
    <scope>NUCLEOTIDE SEQUENCE [LARGE SCALE GENOMIC DNA]</scope>
    <source>
        <strain evidence="2">cv. NJ 8807/NJ 8810</strain>
        <tissue evidence="1">Young leaf</tissue>
    </source>
</reference>
<dbReference type="EMBL" id="CM037151">
    <property type="protein sequence ID" value="KAH7843670.1"/>
    <property type="molecule type" value="Genomic_DNA"/>
</dbReference>
<keyword evidence="2" id="KW-1185">Reference proteome</keyword>
<accession>A0ACB7XT02</accession>
<protein>
    <submittedName>
        <fullName evidence="1">Uncharacterized protein</fullName>
    </submittedName>
</protein>
<organism evidence="1 2">
    <name type="scientific">Vaccinium darrowii</name>
    <dbReference type="NCBI Taxonomy" id="229202"/>
    <lineage>
        <taxon>Eukaryota</taxon>
        <taxon>Viridiplantae</taxon>
        <taxon>Streptophyta</taxon>
        <taxon>Embryophyta</taxon>
        <taxon>Tracheophyta</taxon>
        <taxon>Spermatophyta</taxon>
        <taxon>Magnoliopsida</taxon>
        <taxon>eudicotyledons</taxon>
        <taxon>Gunneridae</taxon>
        <taxon>Pentapetalae</taxon>
        <taxon>asterids</taxon>
        <taxon>Ericales</taxon>
        <taxon>Ericaceae</taxon>
        <taxon>Vaccinioideae</taxon>
        <taxon>Vaccinieae</taxon>
        <taxon>Vaccinium</taxon>
    </lineage>
</organism>
<dbReference type="Proteomes" id="UP000828048">
    <property type="component" value="Chromosome 1"/>
</dbReference>
<gene>
    <name evidence="1" type="ORF">Vadar_019335</name>
</gene>
<evidence type="ECO:0000313" key="2">
    <source>
        <dbReference type="Proteomes" id="UP000828048"/>
    </source>
</evidence>
<proteinExistence type="predicted"/>